<comment type="caution">
    <text evidence="2">The sequence shown here is derived from an EMBL/GenBank/DDBJ whole genome shotgun (WGS) entry which is preliminary data.</text>
</comment>
<protein>
    <submittedName>
        <fullName evidence="2">Uncharacterized protein</fullName>
    </submittedName>
</protein>
<dbReference type="Proteomes" id="UP001305414">
    <property type="component" value="Unassembled WGS sequence"/>
</dbReference>
<evidence type="ECO:0000313" key="2">
    <source>
        <dbReference type="EMBL" id="KAK5633907.1"/>
    </source>
</evidence>
<reference evidence="2 3" key="1">
    <citation type="submission" date="2023-10" db="EMBL/GenBank/DDBJ databases">
        <title>Draft genome sequence of Xylaria bambusicola isolate GMP-LS, the root and basal stem rot pathogen of sugarcane in Indonesia.</title>
        <authorList>
            <person name="Selvaraj P."/>
            <person name="Muralishankar V."/>
            <person name="Muruganantham S."/>
            <person name="Sp S."/>
            <person name="Haryani S."/>
            <person name="Lau K.J.X."/>
            <person name="Naqvi N.I."/>
        </authorList>
    </citation>
    <scope>NUCLEOTIDE SEQUENCE [LARGE SCALE GENOMIC DNA]</scope>
    <source>
        <strain evidence="2">GMP-LS</strain>
    </source>
</reference>
<evidence type="ECO:0000313" key="3">
    <source>
        <dbReference type="Proteomes" id="UP001305414"/>
    </source>
</evidence>
<feature type="region of interest" description="Disordered" evidence="1">
    <location>
        <begin position="1"/>
        <end position="25"/>
    </location>
</feature>
<sequence length="108" mass="12015">MGRQKRANERTNERTNEFMDERTGMGRADQDNHVAFASSCCDPASNADRAETLDPLYTPCVLTLSRLEHRLYQTRLACPGAVSLLVRPIYPAIALHVPRQDSIRGSAA</sequence>
<evidence type="ECO:0000256" key="1">
    <source>
        <dbReference type="SAM" id="MobiDB-lite"/>
    </source>
</evidence>
<accession>A0AAN7Z934</accession>
<dbReference type="AlphaFoldDB" id="A0AAN7Z934"/>
<gene>
    <name evidence="2" type="ORF">RRF57_009621</name>
</gene>
<name>A0AAN7Z934_9PEZI</name>
<proteinExistence type="predicted"/>
<keyword evidence="3" id="KW-1185">Reference proteome</keyword>
<organism evidence="2 3">
    <name type="scientific">Xylaria bambusicola</name>
    <dbReference type="NCBI Taxonomy" id="326684"/>
    <lineage>
        <taxon>Eukaryota</taxon>
        <taxon>Fungi</taxon>
        <taxon>Dikarya</taxon>
        <taxon>Ascomycota</taxon>
        <taxon>Pezizomycotina</taxon>
        <taxon>Sordariomycetes</taxon>
        <taxon>Xylariomycetidae</taxon>
        <taxon>Xylariales</taxon>
        <taxon>Xylariaceae</taxon>
        <taxon>Xylaria</taxon>
    </lineage>
</organism>
<dbReference type="EMBL" id="JAWHQM010000037">
    <property type="protein sequence ID" value="KAK5633907.1"/>
    <property type="molecule type" value="Genomic_DNA"/>
</dbReference>